<evidence type="ECO:0000313" key="3">
    <source>
        <dbReference type="EMBL" id="GFC65208.1"/>
    </source>
</evidence>
<feature type="coiled-coil region" evidence="1">
    <location>
        <begin position="18"/>
        <end position="45"/>
    </location>
</feature>
<comment type="caution">
    <text evidence="3">The sequence shown here is derived from an EMBL/GenBank/DDBJ whole genome shotgun (WGS) entry which is preliminary data.</text>
</comment>
<proteinExistence type="predicted"/>
<evidence type="ECO:0000256" key="1">
    <source>
        <dbReference type="SAM" id="Coils"/>
    </source>
</evidence>
<accession>A0A699Q7F3</accession>
<keyword evidence="1" id="KW-0175">Coiled coil</keyword>
<name>A0A699Q7F3_TANCI</name>
<organism evidence="3">
    <name type="scientific">Tanacetum cinerariifolium</name>
    <name type="common">Dalmatian daisy</name>
    <name type="synonym">Chrysanthemum cinerariifolium</name>
    <dbReference type="NCBI Taxonomy" id="118510"/>
    <lineage>
        <taxon>Eukaryota</taxon>
        <taxon>Viridiplantae</taxon>
        <taxon>Streptophyta</taxon>
        <taxon>Embryophyta</taxon>
        <taxon>Tracheophyta</taxon>
        <taxon>Spermatophyta</taxon>
        <taxon>Magnoliopsida</taxon>
        <taxon>eudicotyledons</taxon>
        <taxon>Gunneridae</taxon>
        <taxon>Pentapetalae</taxon>
        <taxon>asterids</taxon>
        <taxon>campanulids</taxon>
        <taxon>Asterales</taxon>
        <taxon>Asteraceae</taxon>
        <taxon>Asteroideae</taxon>
        <taxon>Anthemideae</taxon>
        <taxon>Anthemidinae</taxon>
        <taxon>Tanacetum</taxon>
    </lineage>
</organism>
<feature type="region of interest" description="Disordered" evidence="2">
    <location>
        <begin position="130"/>
        <end position="172"/>
    </location>
</feature>
<dbReference type="EMBL" id="BKCJ011005669">
    <property type="protein sequence ID" value="GFC65208.1"/>
    <property type="molecule type" value="Genomic_DNA"/>
</dbReference>
<evidence type="ECO:0000256" key="2">
    <source>
        <dbReference type="SAM" id="MobiDB-lite"/>
    </source>
</evidence>
<gene>
    <name evidence="3" type="ORF">Tci_837178</name>
</gene>
<sequence>MAELERPLKRKDQIMIDAEVSKNLKAQMQAKLEKEEREELTIKEKSRLFVEFMNKRKKHFTRLRAEKIRSKPPTKAQKRYQMCTYLKNMANYKHNHLKNKSFKEIQMLLNNTMIWIESFVPMDTELVKGSEKAVEGSEKAKEISSKRAGSNLEQEDTKRQRIESENESAELK</sequence>
<feature type="compositionally biased region" description="Basic and acidic residues" evidence="2">
    <location>
        <begin position="130"/>
        <end position="145"/>
    </location>
</feature>
<feature type="compositionally biased region" description="Basic and acidic residues" evidence="2">
    <location>
        <begin position="155"/>
        <end position="172"/>
    </location>
</feature>
<feature type="non-terminal residue" evidence="3">
    <location>
        <position position="172"/>
    </location>
</feature>
<protein>
    <submittedName>
        <fullName evidence="3">Uncharacterized protein</fullName>
    </submittedName>
</protein>
<dbReference type="AlphaFoldDB" id="A0A699Q7F3"/>
<reference evidence="3" key="1">
    <citation type="journal article" date="2019" name="Sci. Rep.">
        <title>Draft genome of Tanacetum cinerariifolium, the natural source of mosquito coil.</title>
        <authorList>
            <person name="Yamashiro T."/>
            <person name="Shiraishi A."/>
            <person name="Satake H."/>
            <person name="Nakayama K."/>
        </authorList>
    </citation>
    <scope>NUCLEOTIDE SEQUENCE</scope>
</reference>